<name>A0A3M0GC10_9ACTN</name>
<accession>A0A3M0GC10</accession>
<dbReference type="PANTHER" id="PTHR43283:SF7">
    <property type="entry name" value="BETA-LACTAMASE-RELATED DOMAIN-CONTAINING PROTEIN"/>
    <property type="match status" value="1"/>
</dbReference>
<keyword evidence="2" id="KW-0378">Hydrolase</keyword>
<dbReference type="GO" id="GO:0016787">
    <property type="term" value="F:hydrolase activity"/>
    <property type="evidence" value="ECO:0007669"/>
    <property type="project" value="UniProtKB-KW"/>
</dbReference>
<reference evidence="2 3" key="1">
    <citation type="submission" date="2018-10" db="EMBL/GenBank/DDBJ databases">
        <title>Tessaracoccus antarcticuss sp. nov., isolated from sediment.</title>
        <authorList>
            <person name="Zhou L.Y."/>
            <person name="Du Z.J."/>
        </authorList>
    </citation>
    <scope>NUCLEOTIDE SEQUENCE [LARGE SCALE GENOMIC DNA]</scope>
    <source>
        <strain evidence="2 3">JDX10</strain>
    </source>
</reference>
<dbReference type="InterPro" id="IPR012338">
    <property type="entry name" value="Beta-lactam/transpept-like"/>
</dbReference>
<dbReference type="InterPro" id="IPR050789">
    <property type="entry name" value="Diverse_Enzym_Activities"/>
</dbReference>
<evidence type="ECO:0000259" key="1">
    <source>
        <dbReference type="Pfam" id="PF00144"/>
    </source>
</evidence>
<sequence>MMRGHLHHASPEAHGLDSLLILRALTALEDQGLDPHGFAIVRHGRVLASGSWAPWTAEQAGQVYSVSKTFTSVAIGHLVAEGRLAVTDTVDTHLDIPNPAGITVGHLLSMSTGHTDEQLAQMGPPYETATVLSTPPIHQPGTHFAYSSPSSYVLSHLVTAITGQRLTDYLRPRILDPLGIPDRWWTPQGPLDQGYSGLHITLDDLTRLGVALTARGSFDGEQAIPADWVDALALPMVDNSQQNQEAPDWACGYGRQVWMSQHGFRADGAYGQFCLVIPELDMAIAYLGATTNTQATLDVWWRLVESVSDVALHRNPAAEVELSARLDGLDSWRESIEVDANAPAGDPAPRPWRLAARPGGWDLTLGPLTIDVPEGKWLHQVCDVALDDYHQQPGRTDSGRLVLAARGATVDDGVEIHLVVPSSPHRLVVRSVAGELTAAWHTVPLWRPDLTSLAVPSFVVADSDTSPLPE</sequence>
<gene>
    <name evidence="2" type="ORF">EAX62_04685</name>
</gene>
<dbReference type="PANTHER" id="PTHR43283">
    <property type="entry name" value="BETA-LACTAMASE-RELATED"/>
    <property type="match status" value="1"/>
</dbReference>
<dbReference type="Gene3D" id="3.40.710.10">
    <property type="entry name" value="DD-peptidase/beta-lactamase superfamily"/>
    <property type="match status" value="1"/>
</dbReference>
<dbReference type="EMBL" id="REFW01000001">
    <property type="protein sequence ID" value="RMB61898.1"/>
    <property type="molecule type" value="Genomic_DNA"/>
</dbReference>
<protein>
    <submittedName>
        <fullName evidence="2">Class C beta-lactamase-related serine hydrolase</fullName>
    </submittedName>
</protein>
<dbReference type="Proteomes" id="UP000275256">
    <property type="component" value="Unassembled WGS sequence"/>
</dbReference>
<evidence type="ECO:0000313" key="3">
    <source>
        <dbReference type="Proteomes" id="UP000275256"/>
    </source>
</evidence>
<dbReference type="InterPro" id="IPR001466">
    <property type="entry name" value="Beta-lactam-related"/>
</dbReference>
<dbReference type="OrthoDB" id="9773047at2"/>
<dbReference type="SUPFAM" id="SSF56601">
    <property type="entry name" value="beta-lactamase/transpeptidase-like"/>
    <property type="match status" value="1"/>
</dbReference>
<comment type="caution">
    <text evidence="2">The sequence shown here is derived from an EMBL/GenBank/DDBJ whole genome shotgun (WGS) entry which is preliminary data.</text>
</comment>
<feature type="domain" description="Beta-lactamase-related" evidence="1">
    <location>
        <begin position="38"/>
        <end position="302"/>
    </location>
</feature>
<keyword evidence="3" id="KW-1185">Reference proteome</keyword>
<evidence type="ECO:0000313" key="2">
    <source>
        <dbReference type="EMBL" id="RMB61898.1"/>
    </source>
</evidence>
<proteinExistence type="predicted"/>
<organism evidence="2 3">
    <name type="scientific">Tessaracoccus antarcticus</name>
    <dbReference type="NCBI Taxonomy" id="2479848"/>
    <lineage>
        <taxon>Bacteria</taxon>
        <taxon>Bacillati</taxon>
        <taxon>Actinomycetota</taxon>
        <taxon>Actinomycetes</taxon>
        <taxon>Propionibacteriales</taxon>
        <taxon>Propionibacteriaceae</taxon>
        <taxon>Tessaracoccus</taxon>
    </lineage>
</organism>
<dbReference type="Pfam" id="PF00144">
    <property type="entry name" value="Beta-lactamase"/>
    <property type="match status" value="1"/>
</dbReference>
<dbReference type="AlphaFoldDB" id="A0A3M0GC10"/>
<dbReference type="RefSeq" id="WP_121900446.1">
    <property type="nucleotide sequence ID" value="NZ_REFW01000001.1"/>
</dbReference>